<proteinExistence type="predicted"/>
<keyword evidence="1" id="KW-0378">Hydrolase</keyword>
<sequence>MRGAERRVVSRLGAAWTWVAAHKSIAATAVSGTVVAALVTTLAVVSGGYSAQHLQLDDASVWVASDAKKSLGRANTEIDKLNSVVAATGEALEVVQDGENVLLIDREANTVSVVDPATAEAGKSVALPPRSPQVFLAGDRVALLSQTTGQLWLTTVAQLDQFNSGSAATVDLGGRTVAAMDPTGAALVTYQPSTRSVVRIELSGSEPSTTTTKVATSGDGADVSLTTVAGHWALLDPDERRLWLDGRSVSLSSRLGANADPVLQQPSATGDAVWIGTTTGLIRVPLDGTAASTPFASASGAAAAPVTVGECTYAGWNGGTAWRSCDASGSGQRSTLANVPSGATLAFRVNGDRAVLNDTRSGISWAVQSGNTRIDNWDELVAKKTTQELVDQSKQDTAPQFEKQEQPPVAVDDQFGARPGRVTPLPVLLNDYDPNGDVLAIDSFTSIPDEQGTIELTNFDQQLQISLPDTATGAIAFDYTISDGRGGTATAHVTVTVRGALENSPPVCVRNAKAVVQTGGRVTSDVLGDCYDPDGDSFYLAGATVPAPDAVTFTPQGQVAFSDHGEGGDLKDVALILSDGRAEGSGLLAVTVRAPGQVPIIADPFAVLAYEGQEVTIQPLDHVRGGNGTVRLATVPTKADATITADYQGGTFRFDSDQPGTHNIEYSVTDGVVTSTGLVRVEVKAPPGAKTAPIAVPHTAFIREQATQDVDVLSTDIDPSGGVLLVTGATEPEASAGVHVQVLQQRTLRVTLSRPLAGPIDFHYRLSNGLAETTGTVTVVQLPPLTVHQPPIAAPDSVAVRVGDVVDIPVLANDVQPDGDKLILDPTLASPLPAGAGLLFASGDHLRYLAPTKPGNYTAAYKVVGEDGQWATAEVTIAVRERDAATNNPPVPKTVTARVLAGDVVRITVPLSGIDPDGDSVQFIGQETNPQKGAVIASGPDWMDFQAGDYAAGTDTFTYAVVDALGARATGTVRVGIAARVEGARNPVAVEDDVTTRPGKTLSVQVLANDSDPDGSPLAVTGVSSLDGKAKAKVTGDIVVVSAPAKEGVYGFLYTIQNERGGTSQAFLRVTVDANAPPARPLVDDTTLGLSDILGKDHVDVNVLANVFFADGAVSTLKLSVVPGYGDSAQVTAGKRVRVTIGAKSQIIPFAVANPEDPSVVAYGFVHVPGYDDALPQVKRGAPKLSVVSEKSLTIRLNDYIVAVGGRKVRLTDAATVRATHANGDDLVLSGDTLQYTSSARYFGPASISFQVTDGTSATDPQGNVATIVLPIDVTPRENQPPVFTGALIDFEPGQSKTIDLTKLTSYPYAKDQGELTYSVQNPQPAGVTTSLAGQKLTVTVAAGAQKGSTPSISIGVKDAVNAGQAGRIDISVVPSTRPLASPQPDRVIAPRGQTTRVDVLANDAATNPFPGKPLRVVSVRGLGGALPSGVSITPSADNATLDVTVSATAAPADTTLQYEVADATGDPDRYTWGTITISVQDRPSPVSNVQITAIGDRSLTVSWIPGAFNNSAITGFEVTMTSATSGATLSTTTCTTTSCAVQTPGNGPGNAVQLSVRARNALGLSDPTPYAEATWSDVIPNAPAAVSSTSLNNGLRVMWTKPANAAGASPITSYLVTVGGVTSSLQVSGSDAVGTAYALNVTDGTLANGISVGITVAARNEFYQGRTTWNQTQSSGVPAGAPLVTGVAPTASPNTADGSTATLSWPGVFSDNGRAIVAYYAGVYQGGAQPSCSVTGVESGNAVLHVDPTSGSFKKVQAGSVDFAGLQPNQTYSFVVYAYNGQGCTASTVVTATQRRAPGQVSDVSADPSLVSSAQNLFDFSIANVAYAAGSGTTASVSYTLTSGGSAIDSGVLTSTNRIAAGSNGPHYGMDLAITITRICETYGDGSQLCTDQNPNSFPLGVAVSTAIGGQHYDAATRTFTWTAWPTGSGYSAVRFSCGDTAADMPATGQTASCQAPGTDPDPSLVISVTRSAGDTYSTPYPASGMQ</sequence>
<dbReference type="PATRIC" id="fig|1358026.3.peg.2219"/>
<feature type="region of interest" description="Disordered" evidence="3">
    <location>
        <begin position="1672"/>
        <end position="1699"/>
    </location>
</feature>
<dbReference type="InterPro" id="IPR003961">
    <property type="entry name" value="FN3_dom"/>
</dbReference>
<dbReference type="PROSITE" id="PS50853">
    <property type="entry name" value="FN3"/>
    <property type="match status" value="1"/>
</dbReference>
<dbReference type="GO" id="GO:0000272">
    <property type="term" value="P:polysaccharide catabolic process"/>
    <property type="evidence" value="ECO:0007669"/>
    <property type="project" value="UniProtKB-KW"/>
</dbReference>
<evidence type="ECO:0000256" key="2">
    <source>
        <dbReference type="ARBA" id="ARBA00023326"/>
    </source>
</evidence>
<keyword evidence="2" id="KW-0624">Polysaccharide degradation</keyword>
<dbReference type="Pfam" id="PF17963">
    <property type="entry name" value="Big_9"/>
    <property type="match status" value="6"/>
</dbReference>
<dbReference type="Pfam" id="PF00041">
    <property type="entry name" value="fn3"/>
    <property type="match status" value="1"/>
</dbReference>
<evidence type="ECO:0000256" key="3">
    <source>
        <dbReference type="SAM" id="MobiDB-lite"/>
    </source>
</evidence>
<dbReference type="InterPro" id="IPR036116">
    <property type="entry name" value="FN3_sf"/>
</dbReference>
<dbReference type="Proteomes" id="UP000016605">
    <property type="component" value="Unassembled WGS sequence"/>
</dbReference>
<dbReference type="CDD" id="cd00063">
    <property type="entry name" value="FN3"/>
    <property type="match status" value="1"/>
</dbReference>
<comment type="caution">
    <text evidence="5">The sequence shown here is derived from an EMBL/GenBank/DDBJ whole genome shotgun (WGS) entry which is preliminary data.</text>
</comment>
<evidence type="ECO:0000313" key="5">
    <source>
        <dbReference type="EMBL" id="ERK71047.1"/>
    </source>
</evidence>
<name>U2T8M6_LEIAQ</name>
<dbReference type="NCBIfam" id="NF012211">
    <property type="entry name" value="tand_rpt_95"/>
    <property type="match status" value="1"/>
</dbReference>
<evidence type="ECO:0000259" key="4">
    <source>
        <dbReference type="PROSITE" id="PS50853"/>
    </source>
</evidence>
<accession>U2T8M6</accession>
<dbReference type="EMBL" id="AWVQ01000339">
    <property type="protein sequence ID" value="ERK71047.1"/>
    <property type="molecule type" value="Genomic_DNA"/>
</dbReference>
<dbReference type="HOGENOM" id="CLU_001730_0_0_11"/>
<gene>
    <name evidence="5" type="ORF">N136_02606</name>
</gene>
<dbReference type="InterPro" id="IPR013783">
    <property type="entry name" value="Ig-like_fold"/>
</dbReference>
<keyword evidence="2" id="KW-0119">Carbohydrate metabolism</keyword>
<evidence type="ECO:0000256" key="1">
    <source>
        <dbReference type="ARBA" id="ARBA00023295"/>
    </source>
</evidence>
<organism evidence="5 6">
    <name type="scientific">Leifsonia aquatica ATCC 14665</name>
    <dbReference type="NCBI Taxonomy" id="1358026"/>
    <lineage>
        <taxon>Bacteria</taxon>
        <taxon>Bacillati</taxon>
        <taxon>Actinomycetota</taxon>
        <taxon>Actinomycetes</taxon>
        <taxon>Micrococcales</taxon>
        <taxon>Microbacteriaceae</taxon>
        <taxon>Leifsonia</taxon>
    </lineage>
</organism>
<dbReference type="SMART" id="SM00060">
    <property type="entry name" value="FN3"/>
    <property type="match status" value="3"/>
</dbReference>
<dbReference type="SUPFAM" id="SSF49265">
    <property type="entry name" value="Fibronectin type III"/>
    <property type="match status" value="2"/>
</dbReference>
<evidence type="ECO:0000313" key="6">
    <source>
        <dbReference type="Proteomes" id="UP000016605"/>
    </source>
</evidence>
<keyword evidence="1" id="KW-0326">Glycosidase</keyword>
<feature type="domain" description="Fibronectin type-III" evidence="4">
    <location>
        <begin position="1486"/>
        <end position="1579"/>
    </location>
</feature>
<protein>
    <submittedName>
        <fullName evidence="5">Fibronectin type III domain protein</fullName>
    </submittedName>
</protein>
<dbReference type="GO" id="GO:0016798">
    <property type="term" value="F:hydrolase activity, acting on glycosyl bonds"/>
    <property type="evidence" value="ECO:0007669"/>
    <property type="project" value="UniProtKB-KW"/>
</dbReference>
<reference evidence="5 6" key="1">
    <citation type="submission" date="2013-08" db="EMBL/GenBank/DDBJ databases">
        <authorList>
            <person name="Weinstock G."/>
            <person name="Sodergren E."/>
            <person name="Wylie T."/>
            <person name="Fulton L."/>
            <person name="Fulton R."/>
            <person name="Fronick C."/>
            <person name="O'Laughlin M."/>
            <person name="Godfrey J."/>
            <person name="Miner T."/>
            <person name="Herter B."/>
            <person name="Appelbaum E."/>
            <person name="Cordes M."/>
            <person name="Lek S."/>
            <person name="Wollam A."/>
            <person name="Pepin K.H."/>
            <person name="Palsikar V.B."/>
            <person name="Mitreva M."/>
            <person name="Wilson R.K."/>
        </authorList>
    </citation>
    <scope>NUCLEOTIDE SEQUENCE [LARGE SCALE GENOMIC DNA]</scope>
    <source>
        <strain evidence="5 6">ATCC 14665</strain>
    </source>
</reference>
<dbReference type="Gene3D" id="2.60.40.10">
    <property type="entry name" value="Immunoglobulins"/>
    <property type="match status" value="3"/>
</dbReference>
<feature type="region of interest" description="Disordered" evidence="3">
    <location>
        <begin position="394"/>
        <end position="417"/>
    </location>
</feature>